<evidence type="ECO:0000313" key="3">
    <source>
        <dbReference type="EMBL" id="VEL34870.1"/>
    </source>
</evidence>
<name>A0A448XEF0_9PLAT</name>
<proteinExistence type="predicted"/>
<organism evidence="3 4">
    <name type="scientific">Protopolystoma xenopodis</name>
    <dbReference type="NCBI Taxonomy" id="117903"/>
    <lineage>
        <taxon>Eukaryota</taxon>
        <taxon>Metazoa</taxon>
        <taxon>Spiralia</taxon>
        <taxon>Lophotrochozoa</taxon>
        <taxon>Platyhelminthes</taxon>
        <taxon>Monogenea</taxon>
        <taxon>Polyopisthocotylea</taxon>
        <taxon>Polystomatidea</taxon>
        <taxon>Polystomatidae</taxon>
        <taxon>Protopolystoma</taxon>
    </lineage>
</organism>
<feature type="region of interest" description="Disordered" evidence="1">
    <location>
        <begin position="322"/>
        <end position="357"/>
    </location>
</feature>
<feature type="transmembrane region" description="Helical" evidence="2">
    <location>
        <begin position="480"/>
        <end position="502"/>
    </location>
</feature>
<keyword evidence="2" id="KW-0472">Membrane</keyword>
<dbReference type="EMBL" id="CAAALY010248577">
    <property type="protein sequence ID" value="VEL34870.1"/>
    <property type="molecule type" value="Genomic_DNA"/>
</dbReference>
<feature type="compositionally biased region" description="Polar residues" evidence="1">
    <location>
        <begin position="345"/>
        <end position="356"/>
    </location>
</feature>
<accession>A0A448XEF0</accession>
<keyword evidence="2" id="KW-1133">Transmembrane helix</keyword>
<feature type="compositionally biased region" description="Basic residues" evidence="1">
    <location>
        <begin position="202"/>
        <end position="211"/>
    </location>
</feature>
<feature type="region of interest" description="Disordered" evidence="1">
    <location>
        <begin position="198"/>
        <end position="281"/>
    </location>
</feature>
<evidence type="ECO:0000256" key="2">
    <source>
        <dbReference type="SAM" id="Phobius"/>
    </source>
</evidence>
<gene>
    <name evidence="3" type="ORF">PXEA_LOCUS28310</name>
</gene>
<sequence length="530" mass="57317">MSNLDDGPWVYVGATRRTVNRLATKTESRCTVVTTTAGSVGQTACSPDGFTDTAASRPAGDLNAPGELVDSASEPDTLSNLGLLSPPERIINSPGVHESQPAPTVAVPSKPTIVLSASLLQNKDWPARNGRPKQTDCEAQQEEPLACPLESFFNASFLRTQPQQLPTSSSGVAALPDDSVHYLSVPLRRRTASAPVLIRWPQAHRPRHQVKKSNSSATSGRSGTPSASRPIQPVANANRRRRRKKQATADWPVGRHKTFSPDPEEAVASGSPGLQSTNRDSDFSFHRHLHHVRPGNTNQASSSITSIKNRKISSNLLPLKSPNQQQRQQQQHQQEWVASHHFQKHQTPPTRLSVSGASGGCRAVMQARRAANWRHLASANPVVGKAIGHDGGLLLPPVAVTASVPGHTRVDAMTGSLATACSINSIDCTNSSIGHSNNISISRASLNNRLMPAQQVSGRRQSVIEQGAQKLELQFCRINVLLVTMQIGLGAATISIGFYLHFASPSFQSYERAHWAAFPVSRDTRKRKIR</sequence>
<reference evidence="3" key="1">
    <citation type="submission" date="2018-11" db="EMBL/GenBank/DDBJ databases">
        <authorList>
            <consortium name="Pathogen Informatics"/>
        </authorList>
    </citation>
    <scope>NUCLEOTIDE SEQUENCE</scope>
</reference>
<evidence type="ECO:0000256" key="1">
    <source>
        <dbReference type="SAM" id="MobiDB-lite"/>
    </source>
</evidence>
<feature type="compositionally biased region" description="Low complexity" evidence="1">
    <location>
        <begin position="324"/>
        <end position="334"/>
    </location>
</feature>
<evidence type="ECO:0000313" key="4">
    <source>
        <dbReference type="Proteomes" id="UP000784294"/>
    </source>
</evidence>
<feature type="compositionally biased region" description="Polar residues" evidence="1">
    <location>
        <begin position="212"/>
        <end position="229"/>
    </location>
</feature>
<protein>
    <submittedName>
        <fullName evidence="3">Uncharacterized protein</fullName>
    </submittedName>
</protein>
<dbReference type="Proteomes" id="UP000784294">
    <property type="component" value="Unassembled WGS sequence"/>
</dbReference>
<keyword evidence="2" id="KW-0812">Transmembrane</keyword>
<keyword evidence="4" id="KW-1185">Reference proteome</keyword>
<comment type="caution">
    <text evidence="3">The sequence shown here is derived from an EMBL/GenBank/DDBJ whole genome shotgun (WGS) entry which is preliminary data.</text>
</comment>
<dbReference type="AlphaFoldDB" id="A0A448XEF0"/>